<keyword evidence="2" id="KW-1185">Reference proteome</keyword>
<dbReference type="Proteomes" id="UP001596264">
    <property type="component" value="Unassembled WGS sequence"/>
</dbReference>
<protein>
    <submittedName>
        <fullName evidence="1">FMN-binding negative transcriptional regulator</fullName>
    </submittedName>
</protein>
<comment type="caution">
    <text evidence="1">The sequence shown here is derived from an EMBL/GenBank/DDBJ whole genome shotgun (WGS) entry which is preliminary data.</text>
</comment>
<evidence type="ECO:0000313" key="1">
    <source>
        <dbReference type="EMBL" id="MFC6382405.1"/>
    </source>
</evidence>
<dbReference type="EMBL" id="JBHSTZ010000066">
    <property type="protein sequence ID" value="MFC6382405.1"/>
    <property type="molecule type" value="Genomic_DNA"/>
</dbReference>
<gene>
    <name evidence="1" type="ORF">ACFP58_13225</name>
</gene>
<organism evidence="1 2">
    <name type="scientific">Psychrobacter glacincola</name>
    <dbReference type="NCBI Taxonomy" id="56810"/>
    <lineage>
        <taxon>Bacteria</taxon>
        <taxon>Pseudomonadati</taxon>
        <taxon>Pseudomonadota</taxon>
        <taxon>Gammaproteobacteria</taxon>
        <taxon>Moraxellales</taxon>
        <taxon>Moraxellaceae</taxon>
        <taxon>Psychrobacter</taxon>
    </lineage>
</organism>
<name>A0ABW1WBH6_9GAMM</name>
<reference evidence="2" key="1">
    <citation type="journal article" date="2019" name="Int. J. Syst. Evol. Microbiol.">
        <title>The Global Catalogue of Microorganisms (GCM) 10K type strain sequencing project: providing services to taxonomists for standard genome sequencing and annotation.</title>
        <authorList>
            <consortium name="The Broad Institute Genomics Platform"/>
            <consortium name="The Broad Institute Genome Sequencing Center for Infectious Disease"/>
            <person name="Wu L."/>
            <person name="Ma J."/>
        </authorList>
    </citation>
    <scope>NUCLEOTIDE SEQUENCE [LARGE SCALE GENOMIC DNA]</scope>
    <source>
        <strain evidence="2">CCM 2050</strain>
    </source>
</reference>
<dbReference type="RefSeq" id="WP_201564404.1">
    <property type="nucleotide sequence ID" value="NZ_CAJGZK010000024.1"/>
</dbReference>
<accession>A0ABW1WBH6</accession>
<sequence length="50" mass="5456">MHIPSVFCEENFDSIIDFIAAKPLATIIAQTTQGIEACPIPNNGRKSCYS</sequence>
<dbReference type="Pfam" id="PF04299">
    <property type="entry name" value="FMN_bind_2"/>
    <property type="match status" value="1"/>
</dbReference>
<dbReference type="InterPro" id="IPR007396">
    <property type="entry name" value="TR_PAI2-type"/>
</dbReference>
<proteinExistence type="predicted"/>
<evidence type="ECO:0000313" key="2">
    <source>
        <dbReference type="Proteomes" id="UP001596264"/>
    </source>
</evidence>